<name>A0A1I8P2M1_STOCA</name>
<evidence type="ECO:0000256" key="1">
    <source>
        <dbReference type="ARBA" id="ARBA00022460"/>
    </source>
</evidence>
<feature type="transmembrane region" description="Helical" evidence="4">
    <location>
        <begin position="64"/>
        <end position="82"/>
    </location>
</feature>
<feature type="compositionally biased region" description="Polar residues" evidence="3">
    <location>
        <begin position="246"/>
        <end position="275"/>
    </location>
</feature>
<keyword evidence="4" id="KW-1133">Transmembrane helix</keyword>
<dbReference type="Proteomes" id="UP000095300">
    <property type="component" value="Unassembled WGS sequence"/>
</dbReference>
<organism evidence="5 6">
    <name type="scientific">Stomoxys calcitrans</name>
    <name type="common">Stable fly</name>
    <name type="synonym">Conops calcitrans</name>
    <dbReference type="NCBI Taxonomy" id="35570"/>
    <lineage>
        <taxon>Eukaryota</taxon>
        <taxon>Metazoa</taxon>
        <taxon>Ecdysozoa</taxon>
        <taxon>Arthropoda</taxon>
        <taxon>Hexapoda</taxon>
        <taxon>Insecta</taxon>
        <taxon>Pterygota</taxon>
        <taxon>Neoptera</taxon>
        <taxon>Endopterygota</taxon>
        <taxon>Diptera</taxon>
        <taxon>Brachycera</taxon>
        <taxon>Muscomorpha</taxon>
        <taxon>Muscoidea</taxon>
        <taxon>Muscidae</taxon>
        <taxon>Stomoxys</taxon>
    </lineage>
</organism>
<keyword evidence="1 2" id="KW-0193">Cuticle</keyword>
<keyword evidence="4" id="KW-0812">Transmembrane</keyword>
<dbReference type="PANTHER" id="PTHR12236:SF86">
    <property type="entry name" value="CCP84AC-RELATED"/>
    <property type="match status" value="1"/>
</dbReference>
<keyword evidence="6" id="KW-1185">Reference proteome</keyword>
<dbReference type="EnsemblMetazoa" id="SCAU004274-RA">
    <property type="protein sequence ID" value="SCAU004274-PA"/>
    <property type="gene ID" value="SCAU004274"/>
</dbReference>
<dbReference type="GO" id="GO:0031012">
    <property type="term" value="C:extracellular matrix"/>
    <property type="evidence" value="ECO:0007669"/>
    <property type="project" value="TreeGrafter"/>
</dbReference>
<dbReference type="PROSITE" id="PS00233">
    <property type="entry name" value="CHIT_BIND_RR_1"/>
    <property type="match status" value="1"/>
</dbReference>
<proteinExistence type="predicted"/>
<evidence type="ECO:0000256" key="2">
    <source>
        <dbReference type="PROSITE-ProRule" id="PRU00497"/>
    </source>
</evidence>
<dbReference type="PRINTS" id="PR00947">
    <property type="entry name" value="CUTICLE"/>
</dbReference>
<feature type="region of interest" description="Disordered" evidence="3">
    <location>
        <begin position="216"/>
        <end position="290"/>
    </location>
</feature>
<feature type="region of interest" description="Disordered" evidence="3">
    <location>
        <begin position="309"/>
        <end position="377"/>
    </location>
</feature>
<dbReference type="PROSITE" id="PS51155">
    <property type="entry name" value="CHIT_BIND_RR_2"/>
    <property type="match status" value="1"/>
</dbReference>
<evidence type="ECO:0000313" key="6">
    <source>
        <dbReference type="Proteomes" id="UP000095300"/>
    </source>
</evidence>
<evidence type="ECO:0000256" key="4">
    <source>
        <dbReference type="SAM" id="Phobius"/>
    </source>
</evidence>
<feature type="compositionally biased region" description="Acidic residues" evidence="3">
    <location>
        <begin position="312"/>
        <end position="322"/>
    </location>
</feature>
<dbReference type="GO" id="GO:0042302">
    <property type="term" value="F:structural constituent of cuticle"/>
    <property type="evidence" value="ECO:0007669"/>
    <property type="project" value="UniProtKB-UniRule"/>
</dbReference>
<feature type="compositionally biased region" description="Polar residues" evidence="3">
    <location>
        <begin position="15"/>
        <end position="28"/>
    </location>
</feature>
<dbReference type="VEuPathDB" id="VectorBase:SCAU004274"/>
<dbReference type="InterPro" id="IPR031311">
    <property type="entry name" value="CHIT_BIND_RR_consensus"/>
</dbReference>
<accession>A0A1I8P2M1</accession>
<dbReference type="STRING" id="35570.A0A1I8P2M1"/>
<dbReference type="AlphaFoldDB" id="A0A1I8P2M1"/>
<keyword evidence="4" id="KW-0472">Membrane</keyword>
<protein>
    <submittedName>
        <fullName evidence="5">Uncharacterized protein</fullName>
    </submittedName>
</protein>
<evidence type="ECO:0000256" key="3">
    <source>
        <dbReference type="SAM" id="MobiDB-lite"/>
    </source>
</evidence>
<feature type="compositionally biased region" description="Acidic residues" evidence="3">
    <location>
        <begin position="340"/>
        <end position="361"/>
    </location>
</feature>
<dbReference type="Pfam" id="PF00379">
    <property type="entry name" value="Chitin_bind_4"/>
    <property type="match status" value="1"/>
</dbReference>
<gene>
    <name evidence="5" type="primary">106092332</name>
</gene>
<dbReference type="GO" id="GO:0005615">
    <property type="term" value="C:extracellular space"/>
    <property type="evidence" value="ECO:0007669"/>
    <property type="project" value="TreeGrafter"/>
</dbReference>
<sequence>MLIKKFKAKIVSRKQPITPQPSTANNGKRQAATDGGSATIAGGSDDSLANMPHFSSHQLRMRRLCYLSSAIATVLGVILLPLPPHCNAVGYSYTRFRGPVSGPEYRIHVRNGNGNDGTSTHHNRRDEEARLDYVAKPEYEFAYGVEDAQAQILHNRNEMRDGDAVKGVYSTVDPDGTLRVVKYTADDLNGFQAEVIRNGISSIHGQLQEDTPSIITHQDHGINNGYKRYQNPTNIYESDNKYHNPTHFSPTGSNPQTFPSPMQDYSNKKSPSPNYNYEEHGNYHAPNQQFNNLDEYRPQYEVTEEPITVANNDDEDTDDQQQEYEHNTHKTEKDKKKDYDDDDGDDDEDDYDESEELEDYEDAVKDNTASNESDEYY</sequence>
<reference evidence="5" key="1">
    <citation type="submission" date="2020-05" db="UniProtKB">
        <authorList>
            <consortium name="EnsemblMetazoa"/>
        </authorList>
    </citation>
    <scope>IDENTIFICATION</scope>
    <source>
        <strain evidence="5">USDA</strain>
    </source>
</reference>
<feature type="compositionally biased region" description="Basic and acidic residues" evidence="3">
    <location>
        <begin position="323"/>
        <end position="339"/>
    </location>
</feature>
<dbReference type="InterPro" id="IPR051217">
    <property type="entry name" value="Insect_Cuticle_Struc_Prot"/>
</dbReference>
<dbReference type="PANTHER" id="PTHR12236">
    <property type="entry name" value="STRUCTURAL CONTITUENT OF CUTICLE"/>
    <property type="match status" value="1"/>
</dbReference>
<feature type="region of interest" description="Disordered" evidence="3">
    <location>
        <begin position="13"/>
        <end position="47"/>
    </location>
</feature>
<evidence type="ECO:0000313" key="5">
    <source>
        <dbReference type="EnsemblMetazoa" id="SCAU004274-PA"/>
    </source>
</evidence>
<dbReference type="InterPro" id="IPR000618">
    <property type="entry name" value="Insect_cuticle"/>
</dbReference>